<keyword evidence="4" id="KW-1185">Reference proteome</keyword>
<gene>
    <name evidence="3" type="ordered locus">CAALFM_CR01090WA</name>
    <name evidence="2" type="ordered locus">orf19.10755</name>
</gene>
<reference evidence="3 4" key="2">
    <citation type="journal article" date="2007" name="Genome Biol.">
        <title>Assembly of the Candida albicans genome into sixteen supercontigs aligned on the eight chromosomes.</title>
        <authorList>
            <person name="van het Hoog M."/>
            <person name="Rast T.J."/>
            <person name="Martchenko M."/>
            <person name="Grindle S."/>
            <person name="Dignard D."/>
            <person name="Hogues H."/>
            <person name="Cuomo C."/>
            <person name="Berriman M."/>
            <person name="Scherer S."/>
            <person name="Magee B.B."/>
            <person name="Whiteway M."/>
            <person name="Chibana H."/>
            <person name="Nantel A."/>
            <person name="Magee P.T."/>
        </authorList>
    </citation>
    <scope>GENOME REANNOTATION</scope>
    <source>
        <strain evidence="4">SC5314 / ATCC MYA-2876</strain>
    </source>
</reference>
<feature type="region of interest" description="Disordered" evidence="1">
    <location>
        <begin position="1"/>
        <end position="36"/>
    </location>
</feature>
<protein>
    <submittedName>
        <fullName evidence="3">Uncharacterized protein</fullName>
    </submittedName>
</protein>
<dbReference type="EMBL" id="CP017630">
    <property type="protein sequence ID" value="AOW30871.1"/>
    <property type="molecule type" value="Genomic_DNA"/>
</dbReference>
<dbReference type="OMA" id="DMHRLQN"/>
<feature type="region of interest" description="Disordered" evidence="1">
    <location>
        <begin position="360"/>
        <end position="387"/>
    </location>
</feature>
<dbReference type="eggNOG" id="ENOG502R9MD">
    <property type="taxonomic scope" value="Eukaryota"/>
</dbReference>
<name>A0A1D8PRW2_CANAL</name>
<dbReference type="KEGG" id="cal:CAALFM_CR01090WA"/>
<evidence type="ECO:0000313" key="3">
    <source>
        <dbReference type="EMBL" id="AOW30871.1"/>
    </source>
</evidence>
<evidence type="ECO:0000313" key="2">
    <source>
        <dbReference type="CGD" id="CAL0000183189"/>
    </source>
</evidence>
<dbReference type="AlphaFoldDB" id="A0A1D8PRW2"/>
<evidence type="ECO:0000313" key="4">
    <source>
        <dbReference type="Proteomes" id="UP000000559"/>
    </source>
</evidence>
<dbReference type="CGD" id="CAL0000183189">
    <property type="gene designation" value="orf19.10755"/>
</dbReference>
<dbReference type="RefSeq" id="XP_717936.2">
    <property type="nucleotide sequence ID" value="XM_712843.2"/>
</dbReference>
<evidence type="ECO:0000256" key="1">
    <source>
        <dbReference type="SAM" id="MobiDB-lite"/>
    </source>
</evidence>
<proteinExistence type="predicted"/>
<accession>A0A1D8PRW2</accession>
<dbReference type="OrthoDB" id="4096032at2759"/>
<dbReference type="GeneID" id="3640379"/>
<reference evidence="3 4" key="1">
    <citation type="journal article" date="2004" name="Proc. Natl. Acad. Sci. U.S.A.">
        <title>The diploid genome sequence of Candida albicans.</title>
        <authorList>
            <person name="Jones T."/>
            <person name="Federspiel N.A."/>
            <person name="Chibana H."/>
            <person name="Dungan J."/>
            <person name="Kalman S."/>
            <person name="Magee B.B."/>
            <person name="Newport G."/>
            <person name="Thorstenson Y.R."/>
            <person name="Agabian N."/>
            <person name="Magee P.T."/>
            <person name="Davis R.W."/>
            <person name="Scherer S."/>
        </authorList>
    </citation>
    <scope>NUCLEOTIDE SEQUENCE [LARGE SCALE GENOMIC DNA]</scope>
    <source>
        <strain evidence="4">SC5314 / ATCC MYA-2876</strain>
    </source>
</reference>
<dbReference type="Proteomes" id="UP000000559">
    <property type="component" value="Chromosome R"/>
</dbReference>
<reference evidence="3 4" key="3">
    <citation type="journal article" date="2013" name="Genome Biol.">
        <title>Assembly of a phased diploid Candida albicans genome facilitates allele-specific measurements and provides a simple model for repeat and indel structure.</title>
        <authorList>
            <person name="Muzzey D."/>
            <person name="Schwartz K."/>
            <person name="Weissman J.S."/>
            <person name="Sherlock G."/>
        </authorList>
    </citation>
    <scope>NUCLEOTIDE SEQUENCE [LARGE SCALE GENOMIC DNA]</scope>
    <source>
        <strain evidence="4">SC5314 / ATCC MYA-2876</strain>
    </source>
</reference>
<feature type="compositionally biased region" description="Basic residues" evidence="1">
    <location>
        <begin position="374"/>
        <end position="387"/>
    </location>
</feature>
<sequence length="848" mass="97959">MPPPSTPNPRTSNVLPTNQEQSEDIPSSSSSPNFSRYEEANTLDSMQRFRNASNTTNNTSSFSRLNSINLVSDYMYRNLHAEYNDHAINEPDAHFRSRILRHISDMHRLQNHFNELINTREQRNTLDHELAINTIPVQLRNLSRELTRNDNREAYYIETTDEDDQSFQEDDDPNVIYYSDNHDESDVIEVDDDESALSDDASAALRQDVRNNERLIVTSARNNSALYPYRSSLLGTTSALPLRRQNAIRIRQPPNKQGEEHAKSTNKDGNLITEVLNEEANALRTDISKFYQALQASGCFQGESPLFEKNYHDHGANFRKLYLTGPNGGSAMITEYRLSNLDQRMDAYLQSRRNRSLWQKTTLPIPPPPTLDKKRSRGIAKRTSKKQKLIHNTDDEVAKYVDDAPSNFPKTRCTYSKTEKEAIMNGLPSSLLESGSSYSVGISADPLYRCDVNFTDVNKIIHGVFSFTPEEKSPLLSVLLKLHNFTKFFCGFNDYAQNLPRSKILVRKLNVLDRISIDNKVHFNNFKTRGVNIPFNGHLVDFRNRDLRFLNYDSNESFSSRFKTNRVRLQLLEWMKLHPFIQFKENYFLSFLREVNDSMGYICEAKMKKSTKSQALNTVKDFISNLHELTKDFSFIKDTNSPLLEEQRKQKQCSRRYKDLFVDEWERYLTGKLCQNITTKESNTLINVQLNFILFVLEVDLSKFLDNFMDFIFQHCDNNDYINNYRKVYRNILSDEAKESDNYRAILICSIDRKTGAIEIHNTLPYLHYKDRSIKNTNFILSSDHNLSTYSSRNTYVYDDFEIFEGENVPLNSGTFNTSINLDGSTEAVVDSNLTGTVKLGTPVCDMV</sequence>
<dbReference type="InParanoid" id="A0A1D8PRW2"/>
<dbReference type="VEuPathDB" id="FungiDB:CR_01090W_A"/>
<organism evidence="3 4">
    <name type="scientific">Candida albicans (strain SC5314 / ATCC MYA-2876)</name>
    <name type="common">Yeast</name>
    <dbReference type="NCBI Taxonomy" id="237561"/>
    <lineage>
        <taxon>Eukaryota</taxon>
        <taxon>Fungi</taxon>
        <taxon>Dikarya</taxon>
        <taxon>Ascomycota</taxon>
        <taxon>Saccharomycotina</taxon>
        <taxon>Pichiomycetes</taxon>
        <taxon>Debaryomycetaceae</taxon>
        <taxon>Candida/Lodderomyces clade</taxon>
        <taxon>Candida</taxon>
    </lineage>
</organism>